<keyword evidence="10" id="KW-0067">ATP-binding</keyword>
<keyword evidence="5" id="KW-0997">Cell inner membrane</keyword>
<dbReference type="RefSeq" id="WP_289445857.1">
    <property type="nucleotide sequence ID" value="NZ_JAUCGR010000001.1"/>
</dbReference>
<protein>
    <submittedName>
        <fullName evidence="19">Polysaccharide biosynthesis tyrosine autokinase</fullName>
        <ecNumber evidence="19">2.7.10.2</ecNumber>
    </submittedName>
</protein>
<organism evidence="19 20">
    <name type="scientific">Cellulomonas edaphi</name>
    <dbReference type="NCBI Taxonomy" id="3053468"/>
    <lineage>
        <taxon>Bacteria</taxon>
        <taxon>Bacillati</taxon>
        <taxon>Actinomycetota</taxon>
        <taxon>Actinomycetes</taxon>
        <taxon>Micrococcales</taxon>
        <taxon>Cellulomonadaceae</taxon>
        <taxon>Cellulomonas</taxon>
    </lineage>
</organism>
<sequence>MSLVEFLRTARKHWVWVLVPTLALATLVGYLSWSSTPTYRASASVYVALSAGDTAQDLNQGANYTQGQMLSFARLATLPVVLDPVIEELGLETTARRLGHRIAAATPQNTSILTISATGTDPEATAALANAVARSAADAIEDLAPSSASGRSTVEATIVDKAEAPQQPFAPNTRRNVLAALFAGLLLGLIAGYLREVLDTRVRRPEDVEKAIDVPVVGTLRTVRRGEAQVGPLAAVLAGGPQAEEFRRIRTNLQMIGRVGTPKSFVFSSAVAGEGKSYTSIRVAASFAAAGDRVLLIDADLRRPTVADQLGLEGAAGLTDVLVGRATFDDVVQDVGSAGLRVLASGVIPPNPSELLASREFEDLLASAAGEFDVIIVDAPPLLPVADAVVISRLSTGLLLVIDASKVRRAQIRKAVSSVRLGGGRIAGSVLNRAKVAAAESYAYVRTTGGSSRRKRGRGTKAQHVNRPVPPEPVATTRPISDPAASSARGADAVGAAVVAASAVPAGAKQPVPPAVDVTANRTEAADAGTLSAADEASPEPGADAAADPAVPGDAQQQEQPEHDAQPREEAQSQGDAQLHDDARPLQDDDHGAPVLEDPNLPEPVAATDAVGAPPASDGRASSDAHVERPDASGPETPSVPTPVA</sequence>
<keyword evidence="9" id="KW-0418">Kinase</keyword>
<evidence type="ECO:0000256" key="4">
    <source>
        <dbReference type="ARBA" id="ARBA00022475"/>
    </source>
</evidence>
<keyword evidence="4" id="KW-1003">Cell membrane</keyword>
<evidence type="ECO:0000256" key="12">
    <source>
        <dbReference type="ARBA" id="ARBA00023136"/>
    </source>
</evidence>
<dbReference type="InterPro" id="IPR025669">
    <property type="entry name" value="AAA_dom"/>
</dbReference>
<evidence type="ECO:0000313" key="19">
    <source>
        <dbReference type="EMBL" id="MDM7830697.1"/>
    </source>
</evidence>
<dbReference type="EC" id="2.7.10.2" evidence="19"/>
<evidence type="ECO:0000256" key="16">
    <source>
        <dbReference type="SAM" id="Phobius"/>
    </source>
</evidence>
<keyword evidence="20" id="KW-1185">Reference proteome</keyword>
<keyword evidence="6 19" id="KW-0808">Transferase</keyword>
<comment type="caution">
    <text evidence="19">The sequence shown here is derived from an EMBL/GenBank/DDBJ whole genome shotgun (WGS) entry which is preliminary data.</text>
</comment>
<feature type="region of interest" description="Disordered" evidence="15">
    <location>
        <begin position="529"/>
        <end position="645"/>
    </location>
</feature>
<name>A0ABT7S500_9CELL</name>
<dbReference type="Gene3D" id="3.40.50.300">
    <property type="entry name" value="P-loop containing nucleotide triphosphate hydrolases"/>
    <property type="match status" value="1"/>
</dbReference>
<proteinExistence type="inferred from homology"/>
<comment type="subcellular location">
    <subcellularLocation>
        <location evidence="1">Cell inner membrane</location>
        <topology evidence="1">Multi-pass membrane protein</topology>
    </subcellularLocation>
</comment>
<evidence type="ECO:0000256" key="11">
    <source>
        <dbReference type="ARBA" id="ARBA00022989"/>
    </source>
</evidence>
<feature type="compositionally biased region" description="Basic and acidic residues" evidence="15">
    <location>
        <begin position="560"/>
        <end position="571"/>
    </location>
</feature>
<evidence type="ECO:0000256" key="1">
    <source>
        <dbReference type="ARBA" id="ARBA00004429"/>
    </source>
</evidence>
<feature type="transmembrane region" description="Helical" evidence="16">
    <location>
        <begin position="177"/>
        <end position="194"/>
    </location>
</feature>
<dbReference type="Proteomes" id="UP001321453">
    <property type="component" value="Unassembled WGS sequence"/>
</dbReference>
<evidence type="ECO:0000256" key="8">
    <source>
        <dbReference type="ARBA" id="ARBA00022741"/>
    </source>
</evidence>
<comment type="similarity">
    <text evidence="2">Belongs to the CpsC/CapA family.</text>
</comment>
<dbReference type="PANTHER" id="PTHR32309:SF31">
    <property type="entry name" value="CAPSULAR EXOPOLYSACCHARIDE FAMILY"/>
    <property type="match status" value="1"/>
</dbReference>
<evidence type="ECO:0000256" key="13">
    <source>
        <dbReference type="ARBA" id="ARBA00023137"/>
    </source>
</evidence>
<dbReference type="SUPFAM" id="SSF52540">
    <property type="entry name" value="P-loop containing nucleoside triphosphate hydrolases"/>
    <property type="match status" value="1"/>
</dbReference>
<dbReference type="GO" id="GO:0004715">
    <property type="term" value="F:non-membrane spanning protein tyrosine kinase activity"/>
    <property type="evidence" value="ECO:0007669"/>
    <property type="project" value="UniProtKB-EC"/>
</dbReference>
<comment type="similarity">
    <text evidence="3">Belongs to the etk/wzc family.</text>
</comment>
<feature type="compositionally biased region" description="Low complexity" evidence="15">
    <location>
        <begin position="532"/>
        <end position="555"/>
    </location>
</feature>
<evidence type="ECO:0000256" key="7">
    <source>
        <dbReference type="ARBA" id="ARBA00022692"/>
    </source>
</evidence>
<gene>
    <name evidence="19" type="ORF">QRT05_05085</name>
</gene>
<keyword evidence="13" id="KW-0829">Tyrosine-protein kinase</keyword>
<evidence type="ECO:0000259" key="18">
    <source>
        <dbReference type="Pfam" id="PF13614"/>
    </source>
</evidence>
<dbReference type="CDD" id="cd05387">
    <property type="entry name" value="BY-kinase"/>
    <property type="match status" value="1"/>
</dbReference>
<dbReference type="InterPro" id="IPR003856">
    <property type="entry name" value="LPS_length_determ_N"/>
</dbReference>
<feature type="domain" description="Polysaccharide chain length determinant N-terminal" evidence="17">
    <location>
        <begin position="2"/>
        <end position="88"/>
    </location>
</feature>
<dbReference type="PANTHER" id="PTHR32309">
    <property type="entry name" value="TYROSINE-PROTEIN KINASE"/>
    <property type="match status" value="1"/>
</dbReference>
<feature type="domain" description="AAA" evidence="18">
    <location>
        <begin position="272"/>
        <end position="387"/>
    </location>
</feature>
<feature type="region of interest" description="Disordered" evidence="15">
    <location>
        <begin position="447"/>
        <end position="488"/>
    </location>
</feature>
<reference evidence="19 20" key="1">
    <citation type="submission" date="2023-06" db="EMBL/GenBank/DDBJ databases">
        <title>Cellulomonas sp. MW9 Whole genome sequence.</title>
        <authorList>
            <person name="Park S."/>
        </authorList>
    </citation>
    <scope>NUCLEOTIDE SEQUENCE [LARGE SCALE GENOMIC DNA]</scope>
    <source>
        <strain evidence="19 20">MW9</strain>
    </source>
</reference>
<keyword evidence="12 16" id="KW-0472">Membrane</keyword>
<dbReference type="Pfam" id="PF02706">
    <property type="entry name" value="Wzz"/>
    <property type="match status" value="1"/>
</dbReference>
<keyword evidence="8" id="KW-0547">Nucleotide-binding</keyword>
<evidence type="ECO:0000313" key="20">
    <source>
        <dbReference type="Proteomes" id="UP001321453"/>
    </source>
</evidence>
<accession>A0ABT7S500</accession>
<dbReference type="NCBIfam" id="TIGR01007">
    <property type="entry name" value="eps_fam"/>
    <property type="match status" value="1"/>
</dbReference>
<evidence type="ECO:0000256" key="15">
    <source>
        <dbReference type="SAM" id="MobiDB-lite"/>
    </source>
</evidence>
<evidence type="ECO:0000256" key="6">
    <source>
        <dbReference type="ARBA" id="ARBA00022679"/>
    </source>
</evidence>
<feature type="transmembrane region" description="Helical" evidence="16">
    <location>
        <begin position="13"/>
        <end position="33"/>
    </location>
</feature>
<dbReference type="InterPro" id="IPR027417">
    <property type="entry name" value="P-loop_NTPase"/>
</dbReference>
<evidence type="ECO:0000256" key="2">
    <source>
        <dbReference type="ARBA" id="ARBA00006683"/>
    </source>
</evidence>
<evidence type="ECO:0000256" key="3">
    <source>
        <dbReference type="ARBA" id="ARBA00008883"/>
    </source>
</evidence>
<evidence type="ECO:0000256" key="10">
    <source>
        <dbReference type="ARBA" id="ARBA00022840"/>
    </source>
</evidence>
<evidence type="ECO:0000256" key="9">
    <source>
        <dbReference type="ARBA" id="ARBA00022777"/>
    </source>
</evidence>
<dbReference type="InterPro" id="IPR050445">
    <property type="entry name" value="Bact_polysacc_biosynth/exp"/>
</dbReference>
<feature type="compositionally biased region" description="Basic and acidic residues" evidence="15">
    <location>
        <begin position="578"/>
        <end position="592"/>
    </location>
</feature>
<evidence type="ECO:0000256" key="14">
    <source>
        <dbReference type="ARBA" id="ARBA00053015"/>
    </source>
</evidence>
<feature type="compositionally biased region" description="Basic residues" evidence="15">
    <location>
        <begin position="452"/>
        <end position="461"/>
    </location>
</feature>
<comment type="catalytic activity">
    <reaction evidence="14">
        <text>L-tyrosyl-[protein] + ATP = O-phospho-L-tyrosyl-[protein] + ADP + H(+)</text>
        <dbReference type="Rhea" id="RHEA:10596"/>
        <dbReference type="Rhea" id="RHEA-COMP:10136"/>
        <dbReference type="Rhea" id="RHEA-COMP:20101"/>
        <dbReference type="ChEBI" id="CHEBI:15378"/>
        <dbReference type="ChEBI" id="CHEBI:30616"/>
        <dbReference type="ChEBI" id="CHEBI:46858"/>
        <dbReference type="ChEBI" id="CHEBI:61978"/>
        <dbReference type="ChEBI" id="CHEBI:456216"/>
    </reaction>
</comment>
<evidence type="ECO:0000259" key="17">
    <source>
        <dbReference type="Pfam" id="PF02706"/>
    </source>
</evidence>
<keyword evidence="7 16" id="KW-0812">Transmembrane</keyword>
<dbReference type="EMBL" id="JAUCGR010000001">
    <property type="protein sequence ID" value="MDM7830697.1"/>
    <property type="molecule type" value="Genomic_DNA"/>
</dbReference>
<feature type="compositionally biased region" description="Basic and acidic residues" evidence="15">
    <location>
        <begin position="621"/>
        <end position="631"/>
    </location>
</feature>
<evidence type="ECO:0000256" key="5">
    <source>
        <dbReference type="ARBA" id="ARBA00022519"/>
    </source>
</evidence>
<dbReference type="InterPro" id="IPR005702">
    <property type="entry name" value="Wzc-like_C"/>
</dbReference>
<keyword evidence="11 16" id="KW-1133">Transmembrane helix</keyword>
<dbReference type="Pfam" id="PF13614">
    <property type="entry name" value="AAA_31"/>
    <property type="match status" value="1"/>
</dbReference>